<reference evidence="2 3" key="1">
    <citation type="submission" date="2020-07" db="EMBL/GenBank/DDBJ databases">
        <title>Complete genome sequence for Sandaracinobacter sp. M6.</title>
        <authorList>
            <person name="Tang Y."/>
            <person name="Liu Q."/>
            <person name="Guo Z."/>
            <person name="Lei P."/>
            <person name="Huang B."/>
        </authorList>
    </citation>
    <scope>NUCLEOTIDE SEQUENCE [LARGE SCALE GENOMIC DNA]</scope>
    <source>
        <strain evidence="2 3">M6</strain>
    </source>
</reference>
<keyword evidence="3" id="KW-1185">Reference proteome</keyword>
<dbReference type="KEGG" id="sand:H3309_13500"/>
<dbReference type="GO" id="GO:0016020">
    <property type="term" value="C:membrane"/>
    <property type="evidence" value="ECO:0007669"/>
    <property type="project" value="InterPro"/>
</dbReference>
<dbReference type="Pfam" id="PF03203">
    <property type="entry name" value="MerC"/>
    <property type="match status" value="1"/>
</dbReference>
<keyword evidence="1" id="KW-0472">Membrane</keyword>
<keyword evidence="1" id="KW-1133">Transmembrane helix</keyword>
<name>A0A7G5IG61_9SPHN</name>
<feature type="transmembrane region" description="Helical" evidence="1">
    <location>
        <begin position="105"/>
        <end position="125"/>
    </location>
</feature>
<feature type="transmembrane region" description="Helical" evidence="1">
    <location>
        <begin position="52"/>
        <end position="70"/>
    </location>
</feature>
<dbReference type="Proteomes" id="UP000515292">
    <property type="component" value="Chromosome"/>
</dbReference>
<feature type="transmembrane region" description="Helical" evidence="1">
    <location>
        <begin position="17"/>
        <end position="40"/>
    </location>
</feature>
<dbReference type="RefSeq" id="WP_182295198.1">
    <property type="nucleotide sequence ID" value="NZ_CP059851.1"/>
</dbReference>
<proteinExistence type="predicted"/>
<keyword evidence="1" id="KW-0812">Transmembrane</keyword>
<evidence type="ECO:0000256" key="1">
    <source>
        <dbReference type="SAM" id="Phobius"/>
    </source>
</evidence>
<organism evidence="2 3">
    <name type="scientific">Sandaracinobacteroides saxicola</name>
    <dbReference type="NCBI Taxonomy" id="2759707"/>
    <lineage>
        <taxon>Bacteria</taxon>
        <taxon>Pseudomonadati</taxon>
        <taxon>Pseudomonadota</taxon>
        <taxon>Alphaproteobacteria</taxon>
        <taxon>Sphingomonadales</taxon>
        <taxon>Sphingosinicellaceae</taxon>
        <taxon>Sandaracinobacteroides</taxon>
    </lineage>
</organism>
<sequence length="129" mass="13639">MSPAEPEPPLLRSPDGWAALLSSLCLVHCLALPLGALLLPTLAGINGGHNHATHWLLIALAAPVSAWALWRGRARHARQVPLALAVTGFALMALGASIHGLAEQFATVTGGLLVAAGHWINWNAIRRRF</sequence>
<dbReference type="AlphaFoldDB" id="A0A7G5IG61"/>
<accession>A0A7G5IG61</accession>
<evidence type="ECO:0000313" key="2">
    <source>
        <dbReference type="EMBL" id="QMW22353.1"/>
    </source>
</evidence>
<protein>
    <submittedName>
        <fullName evidence="2">MerC domain-containing protein</fullName>
    </submittedName>
</protein>
<dbReference type="GO" id="GO:0015097">
    <property type="term" value="F:mercury ion transmembrane transporter activity"/>
    <property type="evidence" value="ECO:0007669"/>
    <property type="project" value="InterPro"/>
</dbReference>
<feature type="transmembrane region" description="Helical" evidence="1">
    <location>
        <begin position="82"/>
        <end position="99"/>
    </location>
</feature>
<dbReference type="EMBL" id="CP059851">
    <property type="protein sequence ID" value="QMW22353.1"/>
    <property type="molecule type" value="Genomic_DNA"/>
</dbReference>
<gene>
    <name evidence="2" type="ORF">H3309_13500</name>
</gene>
<evidence type="ECO:0000313" key="3">
    <source>
        <dbReference type="Proteomes" id="UP000515292"/>
    </source>
</evidence>
<dbReference type="InterPro" id="IPR004891">
    <property type="entry name" value="Mercury-R_MerC"/>
</dbReference>